<feature type="compositionally biased region" description="Low complexity" evidence="3">
    <location>
        <begin position="192"/>
        <end position="204"/>
    </location>
</feature>
<evidence type="ECO:0000259" key="4">
    <source>
        <dbReference type="PROSITE" id="PS50961"/>
    </source>
</evidence>
<keyword evidence="6" id="KW-1185">Reference proteome</keyword>
<dbReference type="Proteomes" id="UP001567538">
    <property type="component" value="Unassembled WGS sequence"/>
</dbReference>
<feature type="compositionally biased region" description="Polar residues" evidence="3">
    <location>
        <begin position="240"/>
        <end position="259"/>
    </location>
</feature>
<evidence type="ECO:0000256" key="2">
    <source>
        <dbReference type="PROSITE-ProRule" id="PRU00332"/>
    </source>
</evidence>
<proteinExistence type="predicted"/>
<feature type="region of interest" description="Disordered" evidence="3">
    <location>
        <begin position="1"/>
        <end position="208"/>
    </location>
</feature>
<reference evidence="5 6" key="1">
    <citation type="submission" date="2024-06" db="EMBL/GenBank/DDBJ databases">
        <title>A chromosome level genome sequence of Diviner's sage (Salvia divinorum).</title>
        <authorList>
            <person name="Ford S.A."/>
            <person name="Ro D.-K."/>
            <person name="Ness R.W."/>
            <person name="Phillips M.A."/>
        </authorList>
    </citation>
    <scope>NUCLEOTIDE SEQUENCE [LARGE SCALE GENOMIC DNA]</scope>
    <source>
        <strain evidence="5">SAF-2024a</strain>
        <tissue evidence="5">Leaf</tissue>
    </source>
</reference>
<dbReference type="PANTHER" id="PTHR22792">
    <property type="entry name" value="LUPUS LA PROTEIN-RELATED"/>
    <property type="match status" value="1"/>
</dbReference>
<dbReference type="InterPro" id="IPR006630">
    <property type="entry name" value="La_HTH"/>
</dbReference>
<dbReference type="Pfam" id="PF05383">
    <property type="entry name" value="La"/>
    <property type="match status" value="1"/>
</dbReference>
<evidence type="ECO:0000313" key="6">
    <source>
        <dbReference type="Proteomes" id="UP001567538"/>
    </source>
</evidence>
<feature type="compositionally biased region" description="Low complexity" evidence="3">
    <location>
        <begin position="142"/>
        <end position="154"/>
    </location>
</feature>
<feature type="region of interest" description="Disordered" evidence="3">
    <location>
        <begin position="232"/>
        <end position="282"/>
    </location>
</feature>
<gene>
    <name evidence="5" type="ORF">AAHA92_12655</name>
</gene>
<feature type="compositionally biased region" description="Polar residues" evidence="3">
    <location>
        <begin position="18"/>
        <end position="27"/>
    </location>
</feature>
<dbReference type="PROSITE" id="PS50961">
    <property type="entry name" value="HTH_LA"/>
    <property type="match status" value="1"/>
</dbReference>
<comment type="caution">
    <text evidence="5">The sequence shown here is derived from an EMBL/GenBank/DDBJ whole genome shotgun (WGS) entry which is preliminary data.</text>
</comment>
<dbReference type="CDD" id="cd07323">
    <property type="entry name" value="LAM"/>
    <property type="match status" value="1"/>
</dbReference>
<evidence type="ECO:0000313" key="5">
    <source>
        <dbReference type="EMBL" id="KAL1557130.1"/>
    </source>
</evidence>
<name>A0ABD1HKY5_SALDI</name>
<sequence>MVTDGSFHSADAVANCGGVSSPQSQRRTPWASVVRGGSEKDSSPTAVAATSPGSSVDEASPSDNSFIESSGSEPQPEQLENYDDSYTGGPRRSAWNRQLNGVAEPASVMGGAVSWPTLSETKRLVPRSSSDASRPVSDGVAPSSQSTIISQPPQRLGHSNAHGSHGNFGGNNPNSGRLRRNRGGGGGGSSSGSGSSQSTFNQPTLPMPPPFPVFEVPFGMIPAVLDNSLRGPRPIGGVGASQSPTSNDHSTQRSNSRRNNYGPRPRGDGQYHNNYGGWRDQDRREVHHPPRYAAPPMGYMPPPLPPGAAPFMAPPPMRAIPGQIGFDMASPFFYVPPMPLESFRTMPIVPPLSPLIFPPAKENSLTNMIVKQIDFYFSDDNLVKDGYLRSNMDDHGWVPISLIASFRRVEQLTKDIPVILESLRYSMVVEVQGDKVRRRNEWSKWVLSNGVVNSDSASGPSSSVPENALAISLQEVSMDDTLARANGNLSKDGHMEIAAGQLPVDLTNQSVLANGDNTDVDHSISL</sequence>
<dbReference type="GO" id="GO:0003723">
    <property type="term" value="F:RNA binding"/>
    <property type="evidence" value="ECO:0007669"/>
    <property type="project" value="UniProtKB-UniRule"/>
</dbReference>
<organism evidence="5 6">
    <name type="scientific">Salvia divinorum</name>
    <name type="common">Maria pastora</name>
    <name type="synonym">Diviner's sage</name>
    <dbReference type="NCBI Taxonomy" id="28513"/>
    <lineage>
        <taxon>Eukaryota</taxon>
        <taxon>Viridiplantae</taxon>
        <taxon>Streptophyta</taxon>
        <taxon>Embryophyta</taxon>
        <taxon>Tracheophyta</taxon>
        <taxon>Spermatophyta</taxon>
        <taxon>Magnoliopsida</taxon>
        <taxon>eudicotyledons</taxon>
        <taxon>Gunneridae</taxon>
        <taxon>Pentapetalae</taxon>
        <taxon>asterids</taxon>
        <taxon>lamiids</taxon>
        <taxon>Lamiales</taxon>
        <taxon>Lamiaceae</taxon>
        <taxon>Nepetoideae</taxon>
        <taxon>Mentheae</taxon>
        <taxon>Salviinae</taxon>
        <taxon>Salvia</taxon>
        <taxon>Salvia subgen. Calosphace</taxon>
    </lineage>
</organism>
<dbReference type="InterPro" id="IPR036390">
    <property type="entry name" value="WH_DNA-bd_sf"/>
</dbReference>
<evidence type="ECO:0000256" key="3">
    <source>
        <dbReference type="SAM" id="MobiDB-lite"/>
    </source>
</evidence>
<dbReference type="AlphaFoldDB" id="A0ABD1HKY5"/>
<dbReference type="SUPFAM" id="SSF46785">
    <property type="entry name" value="Winged helix' DNA-binding domain"/>
    <property type="match status" value="1"/>
</dbReference>
<accession>A0ABD1HKY5</accession>
<protein>
    <recommendedName>
        <fullName evidence="4">HTH La-type RNA-binding domain-containing protein</fullName>
    </recommendedName>
</protein>
<dbReference type="PANTHER" id="PTHR22792:SF155">
    <property type="entry name" value="LA-RELATED PROTEIN 1C-LIKE"/>
    <property type="match status" value="1"/>
</dbReference>
<dbReference type="SMART" id="SM00715">
    <property type="entry name" value="LA"/>
    <property type="match status" value="1"/>
</dbReference>
<feature type="domain" description="HTH La-type RNA-binding" evidence="4">
    <location>
        <begin position="359"/>
        <end position="448"/>
    </location>
</feature>
<keyword evidence="1 2" id="KW-0694">RNA-binding</keyword>
<dbReference type="Gene3D" id="1.10.10.10">
    <property type="entry name" value="Winged helix-like DNA-binding domain superfamily/Winged helix DNA-binding domain"/>
    <property type="match status" value="1"/>
</dbReference>
<feature type="compositionally biased region" description="Polar residues" evidence="3">
    <location>
        <begin position="61"/>
        <end position="75"/>
    </location>
</feature>
<dbReference type="FunFam" id="1.10.10.10:FF:000131">
    <property type="entry name" value="la-related protein 1B isoform X2"/>
    <property type="match status" value="1"/>
</dbReference>
<evidence type="ECO:0000256" key="1">
    <source>
        <dbReference type="ARBA" id="ARBA00022884"/>
    </source>
</evidence>
<dbReference type="EMBL" id="JBEAFC010000005">
    <property type="protein sequence ID" value="KAL1557130.1"/>
    <property type="molecule type" value="Genomic_DNA"/>
</dbReference>
<dbReference type="InterPro" id="IPR045180">
    <property type="entry name" value="La_dom_prot"/>
</dbReference>
<dbReference type="InterPro" id="IPR036388">
    <property type="entry name" value="WH-like_DNA-bd_sf"/>
</dbReference>